<evidence type="ECO:0000256" key="5">
    <source>
        <dbReference type="SAM" id="Phobius"/>
    </source>
</evidence>
<protein>
    <submittedName>
        <fullName evidence="6">LrgB family protein</fullName>
    </submittedName>
</protein>
<evidence type="ECO:0000313" key="7">
    <source>
        <dbReference type="Proteomes" id="UP000824014"/>
    </source>
</evidence>
<gene>
    <name evidence="6" type="ORF">H9816_00555</name>
</gene>
<evidence type="ECO:0000256" key="2">
    <source>
        <dbReference type="ARBA" id="ARBA00022692"/>
    </source>
</evidence>
<feature type="transmembrane region" description="Helical" evidence="5">
    <location>
        <begin position="93"/>
        <end position="116"/>
    </location>
</feature>
<keyword evidence="2 5" id="KW-0812">Transmembrane</keyword>
<reference evidence="6" key="1">
    <citation type="journal article" date="2021" name="PeerJ">
        <title>Extensive microbial diversity within the chicken gut microbiome revealed by metagenomics and culture.</title>
        <authorList>
            <person name="Gilroy R."/>
            <person name="Ravi A."/>
            <person name="Getino M."/>
            <person name="Pursley I."/>
            <person name="Horton D.L."/>
            <person name="Alikhan N.F."/>
            <person name="Baker D."/>
            <person name="Gharbi K."/>
            <person name="Hall N."/>
            <person name="Watson M."/>
            <person name="Adriaenssens E.M."/>
            <person name="Foster-Nyarko E."/>
            <person name="Jarju S."/>
            <person name="Secka A."/>
            <person name="Antonio M."/>
            <person name="Oren A."/>
            <person name="Chaudhuri R.R."/>
            <person name="La Ragione R."/>
            <person name="Hildebrand F."/>
            <person name="Pallen M.J."/>
        </authorList>
    </citation>
    <scope>NUCLEOTIDE SEQUENCE</scope>
    <source>
        <strain evidence="6">ChiHjej11B10-19426</strain>
    </source>
</reference>
<evidence type="ECO:0000313" key="6">
    <source>
        <dbReference type="EMBL" id="HIZ14396.1"/>
    </source>
</evidence>
<name>A0A9D2DCA5_9BACT</name>
<evidence type="ECO:0000256" key="4">
    <source>
        <dbReference type="ARBA" id="ARBA00023136"/>
    </source>
</evidence>
<comment type="subcellular location">
    <subcellularLocation>
        <location evidence="1">Membrane</location>
        <topology evidence="1">Multi-pass membrane protein</topology>
    </subcellularLocation>
</comment>
<sequence length="232" mass="24434">MNTLLNSEIFILMLTLAVYLVAVWLYRKTRLPLLHPLLVSIPVLALITHLLGITYESFERGSHIINFLLGPTVVALGYLLYEQREHLKANSVSILTSVFVGSLIGIVSVVLIARWFGADHELVASLEPKSVTTPIAMSIAERSGGIPAIAAVVVIVVGIFGGIVGPFILNSLGIKSSIARGLALGSAAHGLGTARAMELGALEGAISGLAIGVMGIMTAILVPVVEKLLELL</sequence>
<keyword evidence="4 5" id="KW-0472">Membrane</keyword>
<feature type="transmembrane region" description="Helical" evidence="5">
    <location>
        <begin position="205"/>
        <end position="225"/>
    </location>
</feature>
<feature type="transmembrane region" description="Helical" evidence="5">
    <location>
        <begin position="61"/>
        <end position="81"/>
    </location>
</feature>
<dbReference type="AlphaFoldDB" id="A0A9D2DCA5"/>
<feature type="transmembrane region" description="Helical" evidence="5">
    <location>
        <begin position="33"/>
        <end position="55"/>
    </location>
</feature>
<reference evidence="6" key="2">
    <citation type="submission" date="2021-04" db="EMBL/GenBank/DDBJ databases">
        <authorList>
            <person name="Gilroy R."/>
        </authorList>
    </citation>
    <scope>NUCLEOTIDE SEQUENCE</scope>
    <source>
        <strain evidence="6">ChiHjej11B10-19426</strain>
    </source>
</reference>
<comment type="caution">
    <text evidence="6">The sequence shown here is derived from an EMBL/GenBank/DDBJ whole genome shotgun (WGS) entry which is preliminary data.</text>
</comment>
<dbReference type="Proteomes" id="UP000824014">
    <property type="component" value="Unassembled WGS sequence"/>
</dbReference>
<organism evidence="6 7">
    <name type="scientific">Candidatus Tidjanibacter faecipullorum</name>
    <dbReference type="NCBI Taxonomy" id="2838766"/>
    <lineage>
        <taxon>Bacteria</taxon>
        <taxon>Pseudomonadati</taxon>
        <taxon>Bacteroidota</taxon>
        <taxon>Bacteroidia</taxon>
        <taxon>Bacteroidales</taxon>
        <taxon>Rikenellaceae</taxon>
        <taxon>Tidjanibacter</taxon>
    </lineage>
</organism>
<proteinExistence type="predicted"/>
<dbReference type="InterPro" id="IPR007300">
    <property type="entry name" value="CidB/LrgB"/>
</dbReference>
<dbReference type="Pfam" id="PF04172">
    <property type="entry name" value="LrgB"/>
    <property type="match status" value="1"/>
</dbReference>
<evidence type="ECO:0000256" key="3">
    <source>
        <dbReference type="ARBA" id="ARBA00022989"/>
    </source>
</evidence>
<feature type="transmembrane region" description="Helical" evidence="5">
    <location>
        <begin position="6"/>
        <end position="26"/>
    </location>
</feature>
<dbReference type="GO" id="GO:0016020">
    <property type="term" value="C:membrane"/>
    <property type="evidence" value="ECO:0007669"/>
    <property type="project" value="UniProtKB-SubCell"/>
</dbReference>
<feature type="transmembrane region" description="Helical" evidence="5">
    <location>
        <begin position="146"/>
        <end position="169"/>
    </location>
</feature>
<dbReference type="EMBL" id="DXCC01000002">
    <property type="protein sequence ID" value="HIZ14396.1"/>
    <property type="molecule type" value="Genomic_DNA"/>
</dbReference>
<keyword evidence="3 5" id="KW-1133">Transmembrane helix</keyword>
<evidence type="ECO:0000256" key="1">
    <source>
        <dbReference type="ARBA" id="ARBA00004141"/>
    </source>
</evidence>
<accession>A0A9D2DCA5</accession>
<dbReference type="PANTHER" id="PTHR30249:SF0">
    <property type="entry name" value="PLASTIDAL GLYCOLATE_GLYCERATE TRANSLOCATOR 1, CHLOROPLASTIC"/>
    <property type="match status" value="1"/>
</dbReference>
<dbReference type="PANTHER" id="PTHR30249">
    <property type="entry name" value="PUTATIVE SEROTONIN TRANSPORTER"/>
    <property type="match status" value="1"/>
</dbReference>